<dbReference type="Proteomes" id="UP000652720">
    <property type="component" value="Unassembled WGS sequence"/>
</dbReference>
<dbReference type="RefSeq" id="WP_017870632.1">
    <property type="nucleotide sequence ID" value="NZ_BMLZ01000024.1"/>
</dbReference>
<dbReference type="InterPro" id="IPR025669">
    <property type="entry name" value="AAA_dom"/>
</dbReference>
<keyword evidence="4" id="KW-1185">Reference proteome</keyword>
<dbReference type="InterPro" id="IPR050678">
    <property type="entry name" value="DNA_Partitioning_ATPase"/>
</dbReference>
<dbReference type="Proteomes" id="UP000630135">
    <property type="component" value="Unassembled WGS sequence"/>
</dbReference>
<evidence type="ECO:0000313" key="5">
    <source>
        <dbReference type="Proteomes" id="UP000652720"/>
    </source>
</evidence>
<feature type="domain" description="AAA" evidence="1">
    <location>
        <begin position="1"/>
        <end position="172"/>
    </location>
</feature>
<evidence type="ECO:0000313" key="2">
    <source>
        <dbReference type="EMBL" id="GGI88073.1"/>
    </source>
</evidence>
<accession>A0AAV4K6Q4</accession>
<sequence length="263" mass="28863">MKVLTVVNNAGGVGKTSLVQNIGYEFAQAGLRVMLIDGDRQANLTSWNGIFEVEEEDTLHPIVASKKAPLPRPKHVHGMDLIPSFWDLGDTEKIAATLELRDALRDRLTELHGQWDVVLFDSPPAMGQLTTMAAIASDFLIVPISTRLKGVEALQGVTKFLTDIRNYNPKLEIAMFVPTMFDGRRNSDKEAYQFMQEQIPANMLASPVPERLKFWDAAAKEGKPVTLYAPHSPVAEDVRRLAAEIAAAIGVELGVRTGTDGEA</sequence>
<dbReference type="GeneID" id="59166910"/>
<dbReference type="CDD" id="cd02042">
    <property type="entry name" value="ParAB_family"/>
    <property type="match status" value="1"/>
</dbReference>
<evidence type="ECO:0000259" key="1">
    <source>
        <dbReference type="Pfam" id="PF13614"/>
    </source>
</evidence>
<dbReference type="AlphaFoldDB" id="A0AAV4K6Q4"/>
<dbReference type="PANTHER" id="PTHR13696">
    <property type="entry name" value="P-LOOP CONTAINING NUCLEOSIDE TRIPHOSPHATE HYDROLASE"/>
    <property type="match status" value="1"/>
</dbReference>
<dbReference type="SUPFAM" id="SSF52540">
    <property type="entry name" value="P-loop containing nucleoside triphosphate hydrolases"/>
    <property type="match status" value="1"/>
</dbReference>
<dbReference type="EMBL" id="BMLZ01000024">
    <property type="protein sequence ID" value="GGP30316.1"/>
    <property type="molecule type" value="Genomic_DNA"/>
</dbReference>
<dbReference type="InterPro" id="IPR027417">
    <property type="entry name" value="P-loop_NTPase"/>
</dbReference>
<reference evidence="2" key="4">
    <citation type="submission" date="2023-08" db="EMBL/GenBank/DDBJ databases">
        <authorList>
            <person name="Sun Q."/>
            <person name="Zhou Y."/>
        </authorList>
    </citation>
    <scope>NUCLEOTIDE SEQUENCE</scope>
    <source>
        <strain evidence="3">CGMCC 1.8884</strain>
        <strain evidence="2">CGMCC 1.8885</strain>
    </source>
</reference>
<gene>
    <name evidence="3" type="ORF">GCM10008021_19670</name>
    <name evidence="2" type="ORF">GCM10010914_23090</name>
</gene>
<proteinExistence type="predicted"/>
<evidence type="ECO:0000313" key="4">
    <source>
        <dbReference type="Proteomes" id="UP000630135"/>
    </source>
</evidence>
<dbReference type="PIRSF" id="PIRSF009320">
    <property type="entry name" value="Nuc_binding_HP_1000"/>
    <property type="match status" value="1"/>
</dbReference>
<dbReference type="PANTHER" id="PTHR13696:SF52">
    <property type="entry name" value="PARA FAMILY PROTEIN CT_582"/>
    <property type="match status" value="1"/>
</dbReference>
<reference evidence="3" key="1">
    <citation type="journal article" date="2014" name="Int. J. Syst. Evol. Microbiol.">
        <title>Complete genome of a new Firmicutes species belonging to the dominant human colonic microbiota ('Ruminococcus bicirculans') reveals two chromosomes and a selective capacity to utilize plant glucans.</title>
        <authorList>
            <consortium name="NISC Comparative Sequencing Program"/>
            <person name="Wegmann U."/>
            <person name="Louis P."/>
            <person name="Goesmann A."/>
            <person name="Henrissat B."/>
            <person name="Duncan S.H."/>
            <person name="Flint H.J."/>
        </authorList>
    </citation>
    <scope>NUCLEOTIDE SEQUENCE</scope>
    <source>
        <strain evidence="3">CGMCC 1.8884</strain>
    </source>
</reference>
<comment type="caution">
    <text evidence="2">The sequence shown here is derived from an EMBL/GenBank/DDBJ whole genome shotgun (WGS) entry which is preliminary data.</text>
</comment>
<dbReference type="Pfam" id="PF13614">
    <property type="entry name" value="AAA_31"/>
    <property type="match status" value="1"/>
</dbReference>
<reference evidence="4" key="3">
    <citation type="journal article" date="2019" name="Int. J. Syst. Evol. Microbiol.">
        <title>The Global Catalogue of Microorganisms (GCM) 10K type strain sequencing project: providing services to taxonomists for standard genome sequencing and annotation.</title>
        <authorList>
            <consortium name="The Broad Institute Genomics Platform"/>
            <consortium name="The Broad Institute Genome Sequencing Center for Infectious Disease"/>
            <person name="Wu L."/>
            <person name="Ma J."/>
        </authorList>
    </citation>
    <scope>NUCLEOTIDE SEQUENCE [LARGE SCALE GENOMIC DNA]</scope>
    <source>
        <strain evidence="4">CGMCC 1.8884</strain>
    </source>
</reference>
<dbReference type="EMBL" id="BMMA01000024">
    <property type="protein sequence ID" value="GGI88073.1"/>
    <property type="molecule type" value="Genomic_DNA"/>
</dbReference>
<dbReference type="Gene3D" id="3.40.50.300">
    <property type="entry name" value="P-loop containing nucleotide triphosphate hydrolases"/>
    <property type="match status" value="1"/>
</dbReference>
<name>A0AAV4K6Q4_9DEIO</name>
<evidence type="ECO:0000313" key="3">
    <source>
        <dbReference type="EMBL" id="GGP30316.1"/>
    </source>
</evidence>
<organism evidence="2 5">
    <name type="scientific">Deinococcus wulumuqiensis</name>
    <dbReference type="NCBI Taxonomy" id="980427"/>
    <lineage>
        <taxon>Bacteria</taxon>
        <taxon>Thermotogati</taxon>
        <taxon>Deinococcota</taxon>
        <taxon>Deinococci</taxon>
        <taxon>Deinococcales</taxon>
        <taxon>Deinococcaceae</taxon>
        <taxon>Deinococcus</taxon>
    </lineage>
</organism>
<protein>
    <submittedName>
        <fullName evidence="2">Chromosome partitioning protein ParA</fullName>
    </submittedName>
</protein>
<reference evidence="2" key="2">
    <citation type="journal article" date="2014" name="Int. J. Syst. Evol. Microbiol.">
        <title>Complete genome sequence of Corynebacterium casei LMG S-19264T (=DSM 44701T), isolated from a smear-ripened cheese.</title>
        <authorList>
            <consortium name="US DOE Joint Genome Institute (JGI-PGF)"/>
            <person name="Walter F."/>
            <person name="Albersmeier A."/>
            <person name="Kalinowski J."/>
            <person name="Ruckert C."/>
        </authorList>
    </citation>
    <scope>NUCLEOTIDE SEQUENCE</scope>
    <source>
        <strain evidence="2">CGMCC 1.8885</strain>
    </source>
</reference>